<dbReference type="Gene3D" id="3.40.50.11350">
    <property type="match status" value="1"/>
</dbReference>
<protein>
    <submittedName>
        <fullName evidence="1">Uncharacterized protein</fullName>
    </submittedName>
</protein>
<dbReference type="Proteomes" id="UP001234581">
    <property type="component" value="Unassembled WGS sequence"/>
</dbReference>
<evidence type="ECO:0000313" key="2">
    <source>
        <dbReference type="Proteomes" id="UP001234581"/>
    </source>
</evidence>
<dbReference type="EMBL" id="JARTCD010000053">
    <property type="protein sequence ID" value="KAJ8655099.1"/>
    <property type="molecule type" value="Genomic_DNA"/>
</dbReference>
<evidence type="ECO:0000313" key="1">
    <source>
        <dbReference type="EMBL" id="KAJ8655099.1"/>
    </source>
</evidence>
<dbReference type="PANTHER" id="PTHR36050">
    <property type="entry name" value="O-FUCOSYLTRANSFERASE 30"/>
    <property type="match status" value="1"/>
</dbReference>
<dbReference type="AlphaFoldDB" id="A0AAD7XSB7"/>
<comment type="caution">
    <text evidence="1">The sequence shown here is derived from an EMBL/GenBank/DDBJ whole genome shotgun (WGS) entry which is preliminary data.</text>
</comment>
<dbReference type="RefSeq" id="XP_058340012.1">
    <property type="nucleotide sequence ID" value="XM_058489301.1"/>
</dbReference>
<name>A0AAD7XSB7_9FUNG</name>
<keyword evidence="2" id="KW-1185">Reference proteome</keyword>
<organism evidence="1 2">
    <name type="scientific">Lichtheimia ornata</name>
    <dbReference type="NCBI Taxonomy" id="688661"/>
    <lineage>
        <taxon>Eukaryota</taxon>
        <taxon>Fungi</taxon>
        <taxon>Fungi incertae sedis</taxon>
        <taxon>Mucoromycota</taxon>
        <taxon>Mucoromycotina</taxon>
        <taxon>Mucoromycetes</taxon>
        <taxon>Mucorales</taxon>
        <taxon>Lichtheimiaceae</taxon>
        <taxon>Lichtheimia</taxon>
    </lineage>
</organism>
<proteinExistence type="predicted"/>
<gene>
    <name evidence="1" type="ORF">O0I10_009306</name>
</gene>
<sequence>MRTVKYLLAAIVLALLVIITSLYRQSNSVQSAFQYLRRPFIITSTTTSHRHHDPNEKFLTFYPHSGLHNQRLGLLNAMVLAKALNRTLVLPQINLGRGTHWAASPKLAVRMAECPDLPIPERRGGGCADYRRYIPVPVSTVFDLSVLDAVGIPYIERDDMHVSFFYNELGVYDDDMYQVNDSSRFSYRIYGTRNTTTGDLRQFEYRLDLEDLAMRPERALVFGSLFGSTRLVLDQRPDLSWLHRYLSGELGFGHPTVVQQTLNVVSQLGGPGEFVGVHLRTGDGVFRVVMEQTMNMVRQTLQGLSPNQNHVQQQQLDSIEHLQSLGQQNQIQELLHECVSLQHNRHEHDLHHRLRLIFMATDAAQPRQTLPSLYNEFVCLFSLSDFDDVIQQTITSSSSSSNDNSNLGPLLLPLLDAEVASHGEFFVGTKRSTFSKYIEYRNHRFLSYYPNLATLSL</sequence>
<accession>A0AAD7XSB7</accession>
<reference evidence="1 2" key="1">
    <citation type="submission" date="2023-03" db="EMBL/GenBank/DDBJ databases">
        <title>Genome sequence of Lichtheimia ornata CBS 291.66.</title>
        <authorList>
            <person name="Mohabir J.T."/>
            <person name="Shea T.P."/>
            <person name="Kurbessoian T."/>
            <person name="Berby B."/>
            <person name="Fontaine J."/>
            <person name="Livny J."/>
            <person name="Gnirke A."/>
            <person name="Stajich J.E."/>
            <person name="Cuomo C.A."/>
        </authorList>
    </citation>
    <scope>NUCLEOTIDE SEQUENCE [LARGE SCALE GENOMIC DNA]</scope>
    <source>
        <strain evidence="1">CBS 291.66</strain>
    </source>
</reference>
<dbReference type="GeneID" id="83216713"/>
<dbReference type="PANTHER" id="PTHR36050:SF1">
    <property type="entry name" value="O-FUCOSYLTRANSFERASE 30"/>
    <property type="match status" value="1"/>
</dbReference>